<dbReference type="EMBL" id="BNJJ01000028">
    <property type="protein sequence ID" value="GHO88844.1"/>
    <property type="molecule type" value="Genomic_DNA"/>
</dbReference>
<evidence type="ECO:0000313" key="2">
    <source>
        <dbReference type="Proteomes" id="UP000635565"/>
    </source>
</evidence>
<evidence type="ECO:0000313" key="1">
    <source>
        <dbReference type="EMBL" id="GHO88844.1"/>
    </source>
</evidence>
<dbReference type="Proteomes" id="UP000635565">
    <property type="component" value="Unassembled WGS sequence"/>
</dbReference>
<protein>
    <submittedName>
        <fullName evidence="1">Uncharacterized protein</fullName>
    </submittedName>
</protein>
<name>A0ABQ3VRE8_9CHLR</name>
<comment type="caution">
    <text evidence="1">The sequence shown here is derived from an EMBL/GenBank/DDBJ whole genome shotgun (WGS) entry which is preliminary data.</text>
</comment>
<accession>A0ABQ3VRE8</accession>
<gene>
    <name evidence="1" type="ORF">KSZ_68500</name>
</gene>
<organism evidence="1 2">
    <name type="scientific">Dictyobacter formicarum</name>
    <dbReference type="NCBI Taxonomy" id="2778368"/>
    <lineage>
        <taxon>Bacteria</taxon>
        <taxon>Bacillati</taxon>
        <taxon>Chloroflexota</taxon>
        <taxon>Ktedonobacteria</taxon>
        <taxon>Ktedonobacterales</taxon>
        <taxon>Dictyobacteraceae</taxon>
        <taxon>Dictyobacter</taxon>
    </lineage>
</organism>
<reference evidence="1 2" key="1">
    <citation type="journal article" date="2021" name="Int. J. Syst. Evol. Microbiol.">
        <title>Reticulibacter mediterranei gen. nov., sp. nov., within the new family Reticulibacteraceae fam. nov., and Ktedonospora formicarum gen. nov., sp. nov., Ktedonobacter robiniae sp. nov., Dictyobacter formicarum sp. nov. and Dictyobacter arantiisoli sp. nov., belonging to the class Ktedonobacteria.</title>
        <authorList>
            <person name="Yabe S."/>
            <person name="Zheng Y."/>
            <person name="Wang C.M."/>
            <person name="Sakai Y."/>
            <person name="Abe K."/>
            <person name="Yokota A."/>
            <person name="Donadio S."/>
            <person name="Cavaletti L."/>
            <person name="Monciardini P."/>
        </authorList>
    </citation>
    <scope>NUCLEOTIDE SEQUENCE [LARGE SCALE GENOMIC DNA]</scope>
    <source>
        <strain evidence="1 2">SOSP1-9</strain>
    </source>
</reference>
<keyword evidence="2" id="KW-1185">Reference proteome</keyword>
<sequence>MTYVRRNKPKWPYVEVHEDGIAAALDKIGEPLPWQDICFFATYKGPPTPFAIGTNKYARYYELASHQRIIRWRHHPRLSPWMATRPVLDQAAYNRWQQQLLGYIKERTSLPLVDLDSVPMPSEEK</sequence>
<proteinExistence type="predicted"/>